<accession>A0A8J8NE03</accession>
<dbReference type="EMBL" id="RRYP01021401">
    <property type="protein sequence ID" value="TNV72670.1"/>
    <property type="molecule type" value="Genomic_DNA"/>
</dbReference>
<organism evidence="1 2">
    <name type="scientific">Halteria grandinella</name>
    <dbReference type="NCBI Taxonomy" id="5974"/>
    <lineage>
        <taxon>Eukaryota</taxon>
        <taxon>Sar</taxon>
        <taxon>Alveolata</taxon>
        <taxon>Ciliophora</taxon>
        <taxon>Intramacronucleata</taxon>
        <taxon>Spirotrichea</taxon>
        <taxon>Stichotrichia</taxon>
        <taxon>Sporadotrichida</taxon>
        <taxon>Halteriidae</taxon>
        <taxon>Halteria</taxon>
    </lineage>
</organism>
<reference evidence="1" key="1">
    <citation type="submission" date="2019-06" db="EMBL/GenBank/DDBJ databases">
        <authorList>
            <person name="Zheng W."/>
        </authorList>
    </citation>
    <scope>NUCLEOTIDE SEQUENCE</scope>
    <source>
        <strain evidence="1">QDHG01</strain>
    </source>
</reference>
<keyword evidence="2" id="KW-1185">Reference proteome</keyword>
<comment type="caution">
    <text evidence="1">The sequence shown here is derived from an EMBL/GenBank/DDBJ whole genome shotgun (WGS) entry which is preliminary data.</text>
</comment>
<evidence type="ECO:0000313" key="1">
    <source>
        <dbReference type="EMBL" id="TNV72670.1"/>
    </source>
</evidence>
<evidence type="ECO:0000313" key="2">
    <source>
        <dbReference type="Proteomes" id="UP000785679"/>
    </source>
</evidence>
<name>A0A8J8NE03_HALGN</name>
<dbReference type="Proteomes" id="UP000785679">
    <property type="component" value="Unassembled WGS sequence"/>
</dbReference>
<sequence length="103" mass="11510">MAVCVSLNNVYAVQAPVIALYEVLQLECIPTIPKHAHVPRILHPLLSVRPICMLVLAFLGGGYYKVEAHIVLLVVPVYKLEGTRCVVVPTHHWRIDVYKPGFV</sequence>
<dbReference type="AlphaFoldDB" id="A0A8J8NE03"/>
<protein>
    <submittedName>
        <fullName evidence="1">Uncharacterized protein</fullName>
    </submittedName>
</protein>
<gene>
    <name evidence="1" type="ORF">FGO68_gene16584</name>
</gene>
<proteinExistence type="predicted"/>